<evidence type="ECO:0000256" key="2">
    <source>
        <dbReference type="SAM" id="SignalP"/>
    </source>
</evidence>
<feature type="signal peptide" evidence="2">
    <location>
        <begin position="1"/>
        <end position="21"/>
    </location>
</feature>
<organism evidence="3 4">
    <name type="scientific">Aeoliella straminimaris</name>
    <dbReference type="NCBI Taxonomy" id="2954799"/>
    <lineage>
        <taxon>Bacteria</taxon>
        <taxon>Pseudomonadati</taxon>
        <taxon>Planctomycetota</taxon>
        <taxon>Planctomycetia</taxon>
        <taxon>Pirellulales</taxon>
        <taxon>Lacipirellulaceae</taxon>
        <taxon>Aeoliella</taxon>
    </lineage>
</organism>
<feature type="region of interest" description="Disordered" evidence="1">
    <location>
        <begin position="42"/>
        <end position="61"/>
    </location>
</feature>
<accession>A0A9X2FCF8</accession>
<proteinExistence type="predicted"/>
<dbReference type="AlphaFoldDB" id="A0A9X2FCF8"/>
<protein>
    <submittedName>
        <fullName evidence="3">Lpg1974 family pore-forming outer membrane protein</fullName>
    </submittedName>
</protein>
<keyword evidence="4" id="KW-1185">Reference proteome</keyword>
<evidence type="ECO:0000313" key="4">
    <source>
        <dbReference type="Proteomes" id="UP001155241"/>
    </source>
</evidence>
<keyword evidence="2" id="KW-0732">Signal</keyword>
<reference evidence="3" key="1">
    <citation type="submission" date="2022-06" db="EMBL/GenBank/DDBJ databases">
        <title>Aeoliella straminimaris, a novel planctomycete from sediments.</title>
        <authorList>
            <person name="Vitorino I.R."/>
            <person name="Lage O.M."/>
        </authorList>
    </citation>
    <scope>NUCLEOTIDE SEQUENCE</scope>
    <source>
        <strain evidence="3">ICT_H6.2</strain>
    </source>
</reference>
<comment type="caution">
    <text evidence="3">The sequence shown here is derived from an EMBL/GenBank/DDBJ whole genome shotgun (WGS) entry which is preliminary data.</text>
</comment>
<dbReference type="Pfam" id="PF05150">
    <property type="entry name" value="Legionella_OMP"/>
    <property type="match status" value="1"/>
</dbReference>
<feature type="chain" id="PRO_5040813192" evidence="2">
    <location>
        <begin position="22"/>
        <end position="402"/>
    </location>
</feature>
<dbReference type="RefSeq" id="WP_252853694.1">
    <property type="nucleotide sequence ID" value="NZ_JAMXLR010000058.1"/>
</dbReference>
<sequence length="402" mass="43011">MTCLAALVAVPAVANAQHSSAARMAYNPVTGQRELDTRYHQRPANASPAPPTMQHRESSEQSVSGGVEQASYCECGNDYGVGPYESDFCGDVCCGDAACCDMVGCGVGPCGPGSWYAGFEATFLKPHLGDNVAFTVTENTATSTTISDTDFDYDLEFSPRVFVGWQRNCDVGFRATWWQFDHDAAPATGSPPADGLGELTSPGFRETEISTNTGTDVYAAATSMNAYTIDLEATKSTEFRAWKFGMGGGFRYAYIEQGYLGALSDDTDTTISTIDYQQSIEGFGPTVSFEALRTLSCQSGIFCKARGSVLFGDSKSRQEGVEGVNQTTPGTTTVNTASDDVLSICELQVGYRWTPAYADCRGWQPFYSVAMEGQLWDGAGNASSQDGTLGFFGFNSAIGINW</sequence>
<evidence type="ECO:0000313" key="3">
    <source>
        <dbReference type="EMBL" id="MCO6045578.1"/>
    </source>
</evidence>
<dbReference type="Proteomes" id="UP001155241">
    <property type="component" value="Unassembled WGS sequence"/>
</dbReference>
<gene>
    <name evidence="3" type="ORF">NG895_16835</name>
</gene>
<name>A0A9X2FCF8_9BACT</name>
<dbReference type="InterPro" id="IPR007825">
    <property type="entry name" value="Major_OMP_Legionella"/>
</dbReference>
<dbReference type="EMBL" id="JAMXLR010000058">
    <property type="protein sequence ID" value="MCO6045578.1"/>
    <property type="molecule type" value="Genomic_DNA"/>
</dbReference>
<evidence type="ECO:0000256" key="1">
    <source>
        <dbReference type="SAM" id="MobiDB-lite"/>
    </source>
</evidence>